<dbReference type="AlphaFoldDB" id="A0A9E8RVQ3"/>
<dbReference type="Gene3D" id="3.20.20.140">
    <property type="entry name" value="Metal-dependent hydrolases"/>
    <property type="match status" value="1"/>
</dbReference>
<feature type="domain" description="Amidohydrolase-related" evidence="5">
    <location>
        <begin position="79"/>
        <end position="362"/>
    </location>
</feature>
<dbReference type="PANTHER" id="PTHR11113:SF6">
    <property type="entry name" value="ADENINE DEAMINASE YERA-RELATED"/>
    <property type="match status" value="1"/>
</dbReference>
<dbReference type="EC" id="3.5.4.2" evidence="2"/>
<accession>A0A9E8RVQ3</accession>
<evidence type="ECO:0000313" key="7">
    <source>
        <dbReference type="EMBL" id="WAA09198.1"/>
    </source>
</evidence>
<evidence type="ECO:0000259" key="5">
    <source>
        <dbReference type="Pfam" id="PF01979"/>
    </source>
</evidence>
<dbReference type="Gene3D" id="2.30.40.10">
    <property type="entry name" value="Urease, subunit C, domain 1"/>
    <property type="match status" value="1"/>
</dbReference>
<keyword evidence="8" id="KW-1185">Reference proteome</keyword>
<evidence type="ECO:0000256" key="2">
    <source>
        <dbReference type="ARBA" id="ARBA00012782"/>
    </source>
</evidence>
<name>A0A9E8RVQ3_9BACI</name>
<dbReference type="GO" id="GO:0000034">
    <property type="term" value="F:adenine deaminase activity"/>
    <property type="evidence" value="ECO:0007669"/>
    <property type="project" value="UniProtKB-EC"/>
</dbReference>
<dbReference type="SUPFAM" id="SSF51338">
    <property type="entry name" value="Composite domain of metallo-dependent hydrolases"/>
    <property type="match status" value="1"/>
</dbReference>
<dbReference type="RefSeq" id="WP_275416980.1">
    <property type="nucleotide sequence ID" value="NZ_CP106878.1"/>
</dbReference>
<feature type="domain" description="Adenine deaminase C-terminal" evidence="6">
    <location>
        <begin position="411"/>
        <end position="572"/>
    </location>
</feature>
<sequence length="581" mass="66844">MFELQTVWKNKQIREHVDVLNGKRSPTKLLYNATYLHGILKKWIKGNIWIYGDRIVYAGNKWPELIDETCEQIDCTDYFLVPGYIEPHVHPFQLYNPQTFSEYASQHGTSVLVNDNLFLFLQNDKKKAFALLERLQKTPATLFWWSRFDSQTELIREEKVFSNSNVKAWLEHDLVVQGGELTGWPKLLEGNNMILHWMQLAKKWHKKVEGHFPGASEKTLAKMKLFGVDSDHEAMTGEEVKRRLMHGYTVSLRHSSIRPDLPKLLREIKELGPHIYGSIMLTTDGSSPSFYEDGVIDKLIRIAIEQGVPEIDAYLMATLNPAKYFQLDHMHGLIATGRVANINFLKHTQNPRPVSCIAKGKWIRRNDQPVTETTEIPWEQYGFSLLRIEWELSADDLQFSMPLGIEMENAVITKPYSLSTNVSGNQLDPLSDESFFMLADREGKWRVNTIIKGFVRNIGGFVSSFSSTGDIIFIGKNKQDLVKAFARMKELGGGIVLFDQGKQIFELPLSLNGLFSDEPFEKLVEKEKELKSILRERGYPFGDPIYSLLFFSATHLPYIRITQKGLFDVMKKRVLFPSIMR</sequence>
<proteinExistence type="inferred from homology"/>
<evidence type="ECO:0000259" key="6">
    <source>
        <dbReference type="Pfam" id="PF13382"/>
    </source>
</evidence>
<dbReference type="InterPro" id="IPR006680">
    <property type="entry name" value="Amidohydro-rel"/>
</dbReference>
<comment type="similarity">
    <text evidence="1">Belongs to the metallo-dependent hydrolases superfamily. Adenine deaminase family.</text>
</comment>
<dbReference type="Proteomes" id="UP001164718">
    <property type="component" value="Chromosome"/>
</dbReference>
<reference evidence="7" key="1">
    <citation type="submission" date="2022-09" db="EMBL/GenBank/DDBJ databases">
        <title>Complete Genomes of Fervidibacillus albus and Fervidibacillus halotolerans isolated from tidal flat sediments.</title>
        <authorList>
            <person name="Kwon K.K."/>
            <person name="Yang S.-H."/>
            <person name="Park M.J."/>
            <person name="Oh H.-M."/>
        </authorList>
    </citation>
    <scope>NUCLEOTIDE SEQUENCE</scope>
    <source>
        <strain evidence="7">MEBiC13591</strain>
    </source>
</reference>
<dbReference type="PANTHER" id="PTHR11113">
    <property type="entry name" value="N-ACETYLGLUCOSAMINE-6-PHOSPHATE DEACETYLASE"/>
    <property type="match status" value="1"/>
</dbReference>
<protein>
    <recommendedName>
        <fullName evidence="2">adenine deaminase</fullName>
        <ecNumber evidence="2">3.5.4.2</ecNumber>
    </recommendedName>
</protein>
<gene>
    <name evidence="7" type="ORF">OE104_11510</name>
</gene>
<keyword evidence="3" id="KW-0378">Hydrolase</keyword>
<evidence type="ECO:0000256" key="3">
    <source>
        <dbReference type="ARBA" id="ARBA00022801"/>
    </source>
</evidence>
<dbReference type="KEGG" id="faf:OE104_11510"/>
<dbReference type="InterPro" id="IPR011059">
    <property type="entry name" value="Metal-dep_hydrolase_composite"/>
</dbReference>
<comment type="catalytic activity">
    <reaction evidence="4">
        <text>adenine + H2O + H(+) = hypoxanthine + NH4(+)</text>
        <dbReference type="Rhea" id="RHEA:23688"/>
        <dbReference type="ChEBI" id="CHEBI:15377"/>
        <dbReference type="ChEBI" id="CHEBI:15378"/>
        <dbReference type="ChEBI" id="CHEBI:16708"/>
        <dbReference type="ChEBI" id="CHEBI:17368"/>
        <dbReference type="ChEBI" id="CHEBI:28938"/>
        <dbReference type="EC" id="3.5.4.2"/>
    </reaction>
</comment>
<evidence type="ECO:0000313" key="8">
    <source>
        <dbReference type="Proteomes" id="UP001164718"/>
    </source>
</evidence>
<dbReference type="InterPro" id="IPR026912">
    <property type="entry name" value="Adenine_deam_C"/>
</dbReference>
<dbReference type="Pfam" id="PF01979">
    <property type="entry name" value="Amidohydro_1"/>
    <property type="match status" value="1"/>
</dbReference>
<dbReference type="SUPFAM" id="SSF51556">
    <property type="entry name" value="Metallo-dependent hydrolases"/>
    <property type="match status" value="1"/>
</dbReference>
<dbReference type="Pfam" id="PF13382">
    <property type="entry name" value="Adenine_deam_C"/>
    <property type="match status" value="1"/>
</dbReference>
<evidence type="ECO:0000256" key="1">
    <source>
        <dbReference type="ARBA" id="ARBA00006773"/>
    </source>
</evidence>
<dbReference type="InterPro" id="IPR032466">
    <property type="entry name" value="Metal_Hydrolase"/>
</dbReference>
<organism evidence="7 8">
    <name type="scientific">Fervidibacillus albus</name>
    <dbReference type="NCBI Taxonomy" id="2980026"/>
    <lineage>
        <taxon>Bacteria</taxon>
        <taxon>Bacillati</taxon>
        <taxon>Bacillota</taxon>
        <taxon>Bacilli</taxon>
        <taxon>Bacillales</taxon>
        <taxon>Bacillaceae</taxon>
        <taxon>Fervidibacillus</taxon>
    </lineage>
</organism>
<dbReference type="EMBL" id="CP106878">
    <property type="protein sequence ID" value="WAA09198.1"/>
    <property type="molecule type" value="Genomic_DNA"/>
</dbReference>
<evidence type="ECO:0000256" key="4">
    <source>
        <dbReference type="ARBA" id="ARBA00047720"/>
    </source>
</evidence>